<proteinExistence type="predicted"/>
<sequence>MGEVLKYTFISPWVVGLFPGFRFDLV</sequence>
<protein>
    <submittedName>
        <fullName evidence="1">Uncharacterized protein</fullName>
    </submittedName>
</protein>
<accession>A0A2P2P980</accession>
<dbReference type="AlphaFoldDB" id="A0A2P2P980"/>
<evidence type="ECO:0000313" key="1">
    <source>
        <dbReference type="EMBL" id="MBX51259.1"/>
    </source>
</evidence>
<organism evidence="1">
    <name type="scientific">Rhizophora mucronata</name>
    <name type="common">Asiatic mangrove</name>
    <dbReference type="NCBI Taxonomy" id="61149"/>
    <lineage>
        <taxon>Eukaryota</taxon>
        <taxon>Viridiplantae</taxon>
        <taxon>Streptophyta</taxon>
        <taxon>Embryophyta</taxon>
        <taxon>Tracheophyta</taxon>
        <taxon>Spermatophyta</taxon>
        <taxon>Magnoliopsida</taxon>
        <taxon>eudicotyledons</taxon>
        <taxon>Gunneridae</taxon>
        <taxon>Pentapetalae</taxon>
        <taxon>rosids</taxon>
        <taxon>fabids</taxon>
        <taxon>Malpighiales</taxon>
        <taxon>Rhizophoraceae</taxon>
        <taxon>Rhizophora</taxon>
    </lineage>
</organism>
<name>A0A2P2P980_RHIMU</name>
<dbReference type="EMBL" id="GGEC01070775">
    <property type="protein sequence ID" value="MBX51259.1"/>
    <property type="molecule type" value="Transcribed_RNA"/>
</dbReference>
<reference evidence="1" key="1">
    <citation type="submission" date="2018-02" db="EMBL/GenBank/DDBJ databases">
        <title>Rhizophora mucronata_Transcriptome.</title>
        <authorList>
            <person name="Meera S.P."/>
            <person name="Sreeshan A."/>
            <person name="Augustine A."/>
        </authorList>
    </citation>
    <scope>NUCLEOTIDE SEQUENCE</scope>
    <source>
        <tissue evidence="1">Leaf</tissue>
    </source>
</reference>